<proteinExistence type="predicted"/>
<gene>
    <name evidence="2" type="ORF">NP493_1855g00037</name>
</gene>
<accession>A0AAD9N573</accession>
<feature type="compositionally biased region" description="Polar residues" evidence="1">
    <location>
        <begin position="27"/>
        <end position="40"/>
    </location>
</feature>
<organism evidence="2 3">
    <name type="scientific">Ridgeia piscesae</name>
    <name type="common">Tubeworm</name>
    <dbReference type="NCBI Taxonomy" id="27915"/>
    <lineage>
        <taxon>Eukaryota</taxon>
        <taxon>Metazoa</taxon>
        <taxon>Spiralia</taxon>
        <taxon>Lophotrochozoa</taxon>
        <taxon>Annelida</taxon>
        <taxon>Polychaeta</taxon>
        <taxon>Sedentaria</taxon>
        <taxon>Canalipalpata</taxon>
        <taxon>Sabellida</taxon>
        <taxon>Siboglinidae</taxon>
        <taxon>Ridgeia</taxon>
    </lineage>
</organism>
<sequence length="146" mass="15853">MSSKERSGPPQKIFHGNRYTGSLPPELQSQTTLPWSSSAQKPGVLQPEPAVGDEPLSGYRLFDIRPLVKFVEQFPCSTCQHSGYDVTEFGTGLATTVLFYMQGAAMKAGFCGIDYKGLMSAEKQVTEAAKTGRKRRQVVQAGTSTS</sequence>
<dbReference type="Proteomes" id="UP001209878">
    <property type="component" value="Unassembled WGS sequence"/>
</dbReference>
<dbReference type="AlphaFoldDB" id="A0AAD9N573"/>
<evidence type="ECO:0000313" key="3">
    <source>
        <dbReference type="Proteomes" id="UP001209878"/>
    </source>
</evidence>
<protein>
    <submittedName>
        <fullName evidence="2">Uncharacterized protein</fullName>
    </submittedName>
</protein>
<reference evidence="2" key="1">
    <citation type="journal article" date="2023" name="Mol. Biol. Evol.">
        <title>Third-Generation Sequencing Reveals the Adaptive Role of the Epigenome in Three Deep-Sea Polychaetes.</title>
        <authorList>
            <person name="Perez M."/>
            <person name="Aroh O."/>
            <person name="Sun Y."/>
            <person name="Lan Y."/>
            <person name="Juniper S.K."/>
            <person name="Young C.R."/>
            <person name="Angers B."/>
            <person name="Qian P.Y."/>
        </authorList>
    </citation>
    <scope>NUCLEOTIDE SEQUENCE</scope>
    <source>
        <strain evidence="2">R07B-5</strain>
    </source>
</reference>
<evidence type="ECO:0000313" key="2">
    <source>
        <dbReference type="EMBL" id="KAK2157507.1"/>
    </source>
</evidence>
<name>A0AAD9N573_RIDPI</name>
<keyword evidence="3" id="KW-1185">Reference proteome</keyword>
<dbReference type="EMBL" id="JAODUO010001872">
    <property type="protein sequence ID" value="KAK2157507.1"/>
    <property type="molecule type" value="Genomic_DNA"/>
</dbReference>
<evidence type="ECO:0000256" key="1">
    <source>
        <dbReference type="SAM" id="MobiDB-lite"/>
    </source>
</evidence>
<feature type="region of interest" description="Disordered" evidence="1">
    <location>
        <begin position="1"/>
        <end position="55"/>
    </location>
</feature>
<comment type="caution">
    <text evidence="2">The sequence shown here is derived from an EMBL/GenBank/DDBJ whole genome shotgun (WGS) entry which is preliminary data.</text>
</comment>